<dbReference type="GO" id="GO:0016887">
    <property type="term" value="F:ATP hydrolysis activity"/>
    <property type="evidence" value="ECO:0007669"/>
    <property type="project" value="InterPro"/>
</dbReference>
<proteinExistence type="predicted"/>
<name>A0A7X5QRW4_9GAMM</name>
<dbReference type="RefSeq" id="WP_166697966.1">
    <property type="nucleotide sequence ID" value="NZ_JAAQTL010000001.1"/>
</dbReference>
<comment type="caution">
    <text evidence="2">The sequence shown here is derived from an EMBL/GenBank/DDBJ whole genome shotgun (WGS) entry which is preliminary data.</text>
</comment>
<gene>
    <name evidence="2" type="ORF">HBF32_02025</name>
</gene>
<dbReference type="Gene3D" id="3.40.50.300">
    <property type="entry name" value="P-loop containing nucleotide triphosphate hydrolases"/>
    <property type="match status" value="1"/>
</dbReference>
<dbReference type="PANTHER" id="PTHR40396">
    <property type="entry name" value="ATPASE-LIKE PROTEIN"/>
    <property type="match status" value="1"/>
</dbReference>
<sequence>MLIEFSVANFRSFRERQTFQMTAAPRPGKRENVFSTNVPGDKLPDLLKVAAIYGGNASGKTNLIRALGIFSKLAAHRPEARARSLPVEPFRFDAALLNEPSVFEVHFIANGTRYQFNVSATRERIMHESLIAFPRGKEALLYVRARGEIADEYEFGGAFEGPAGIRDVWRGLTGPQSLFISQVVANSSEDLSQLRAPYAWLAQGAVVLDDGPKQLERIAEARTGEFWSGESADTWKEGISAYLQDIDVPVTSYRLEENETGRARIILTHQTRLGEADFELHEESSGTRNLIGFWLMWNLLIGSAGPSPERYGIIVVDELDASLHPEIVEHLVAKHISSGSKTQLIFTTHDTHLMSTRLLRRDQLWVADRNSDGATRLTSIHSYEGREGEDVEKRYFEGRYRGLPVRKRG</sequence>
<evidence type="ECO:0000259" key="1">
    <source>
        <dbReference type="Pfam" id="PF13304"/>
    </source>
</evidence>
<dbReference type="AlphaFoldDB" id="A0A7X5QRW4"/>
<dbReference type="PANTHER" id="PTHR40396:SF1">
    <property type="entry name" value="ATPASE AAA-TYPE CORE DOMAIN-CONTAINING PROTEIN"/>
    <property type="match status" value="1"/>
</dbReference>
<keyword evidence="3" id="KW-1185">Reference proteome</keyword>
<dbReference type="SUPFAM" id="SSF52540">
    <property type="entry name" value="P-loop containing nucleoside triphosphate hydrolases"/>
    <property type="match status" value="1"/>
</dbReference>
<dbReference type="GO" id="GO:0005524">
    <property type="term" value="F:ATP binding"/>
    <property type="evidence" value="ECO:0007669"/>
    <property type="project" value="InterPro"/>
</dbReference>
<reference evidence="2 3" key="1">
    <citation type="journal article" date="2006" name="Int. J. Syst. Evol. Microbiol.">
        <title>Dyella yeojuensis sp. nov., isolated from greenhouse soil in Korea.</title>
        <authorList>
            <person name="Kim B.Y."/>
            <person name="Weon H.Y."/>
            <person name="Lee K.H."/>
            <person name="Seok S.J."/>
            <person name="Kwon S.W."/>
            <person name="Go S.J."/>
            <person name="Stackebrandt E."/>
        </authorList>
    </citation>
    <scope>NUCLEOTIDE SEQUENCE [LARGE SCALE GENOMIC DNA]</scope>
    <source>
        <strain evidence="2 3">DSM 17673</strain>
    </source>
</reference>
<feature type="domain" description="ATPase AAA-type core" evidence="1">
    <location>
        <begin position="49"/>
        <end position="147"/>
    </location>
</feature>
<dbReference type="EMBL" id="JAAQTL010000001">
    <property type="protein sequence ID" value="NID14244.1"/>
    <property type="molecule type" value="Genomic_DNA"/>
</dbReference>
<accession>A0A7X5QRW4</accession>
<dbReference type="Pfam" id="PF13304">
    <property type="entry name" value="AAA_21"/>
    <property type="match status" value="2"/>
</dbReference>
<dbReference type="InterPro" id="IPR003959">
    <property type="entry name" value="ATPase_AAA_core"/>
</dbReference>
<evidence type="ECO:0000313" key="2">
    <source>
        <dbReference type="EMBL" id="NID14244.1"/>
    </source>
</evidence>
<organism evidence="2 3">
    <name type="scientific">Luteibacter yeojuensis</name>
    <dbReference type="NCBI Taxonomy" id="345309"/>
    <lineage>
        <taxon>Bacteria</taxon>
        <taxon>Pseudomonadati</taxon>
        <taxon>Pseudomonadota</taxon>
        <taxon>Gammaproteobacteria</taxon>
        <taxon>Lysobacterales</taxon>
        <taxon>Rhodanobacteraceae</taxon>
        <taxon>Luteibacter</taxon>
    </lineage>
</organism>
<dbReference type="Proteomes" id="UP000518878">
    <property type="component" value="Unassembled WGS sequence"/>
</dbReference>
<evidence type="ECO:0000313" key="3">
    <source>
        <dbReference type="Proteomes" id="UP000518878"/>
    </source>
</evidence>
<dbReference type="InterPro" id="IPR027417">
    <property type="entry name" value="P-loop_NTPase"/>
</dbReference>
<protein>
    <submittedName>
        <fullName evidence="2">AAA family ATPase</fullName>
    </submittedName>
</protein>
<feature type="domain" description="ATPase AAA-type core" evidence="1">
    <location>
        <begin position="258"/>
        <end position="355"/>
    </location>
</feature>